<gene>
    <name evidence="1" type="ORF">O1611_g2637</name>
</gene>
<dbReference type="Proteomes" id="UP001153332">
    <property type="component" value="Unassembled WGS sequence"/>
</dbReference>
<comment type="caution">
    <text evidence="1">The sequence shown here is derived from an EMBL/GenBank/DDBJ whole genome shotgun (WGS) entry which is preliminary data.</text>
</comment>
<protein>
    <submittedName>
        <fullName evidence="1">Uncharacterized protein</fullName>
    </submittedName>
</protein>
<keyword evidence="2" id="KW-1185">Reference proteome</keyword>
<name>A0ACC2JUW1_9PEZI</name>
<accession>A0ACC2JUW1</accession>
<sequence>MTSLRNTMSRYRLWPSWVMFSNMYQRIEDEACRVVFGSNLIENAGADFDYTAKICRQVFQGEDIDAANINEHSPDYAQLLQLCKQRGKEMNRLAVIHVQREIIQHAEAFSWAIGKMVVTASPWTEDVVRTIHRILYAGMSNDEVIPGQYRGAGHAIAAKYVDPLTGKEKTTRFIHPRAVRGHMAAWVDNLNRDIRRAEDGMPFDPYDLAAKHYHHFINIHPFGDGNGRTSRIILNCLVMRLNGDLIPIGENDEEKEEFLGIAVRGAKKYHEEEGEVHIDRQSGHQEMARLMTRKSVKLLDGAFETLYTLPHSIYE</sequence>
<evidence type="ECO:0000313" key="1">
    <source>
        <dbReference type="EMBL" id="KAJ8130988.1"/>
    </source>
</evidence>
<organism evidence="1 2">
    <name type="scientific">Lasiodiplodia mahajangana</name>
    <dbReference type="NCBI Taxonomy" id="1108764"/>
    <lineage>
        <taxon>Eukaryota</taxon>
        <taxon>Fungi</taxon>
        <taxon>Dikarya</taxon>
        <taxon>Ascomycota</taxon>
        <taxon>Pezizomycotina</taxon>
        <taxon>Dothideomycetes</taxon>
        <taxon>Dothideomycetes incertae sedis</taxon>
        <taxon>Botryosphaeriales</taxon>
        <taxon>Botryosphaeriaceae</taxon>
        <taxon>Lasiodiplodia</taxon>
    </lineage>
</organism>
<evidence type="ECO:0000313" key="2">
    <source>
        <dbReference type="Proteomes" id="UP001153332"/>
    </source>
</evidence>
<dbReference type="EMBL" id="JAPUUL010000381">
    <property type="protein sequence ID" value="KAJ8130988.1"/>
    <property type="molecule type" value="Genomic_DNA"/>
</dbReference>
<reference evidence="1" key="1">
    <citation type="submission" date="2022-12" db="EMBL/GenBank/DDBJ databases">
        <title>Genome Sequence of Lasiodiplodia mahajangana.</title>
        <authorList>
            <person name="Buettner E."/>
        </authorList>
    </citation>
    <scope>NUCLEOTIDE SEQUENCE</scope>
    <source>
        <strain evidence="1">VT137</strain>
    </source>
</reference>
<proteinExistence type="predicted"/>